<accession>A0A518CBY6</accession>
<dbReference type="Proteomes" id="UP000318626">
    <property type="component" value="Chromosome"/>
</dbReference>
<sequence length="318" mass="34874">MLRTPLLVTLVSTALAFLPSLLYAGPFRLVMQGNNKLAIVDEQGAIEWEMPWGGIHDIHVLDNGHIMVQQGGAKVAEIDPETKKVVWSYDSAQSNGNEGKRIEVHAFQPLAGGNVMIAESGAGRIIEVNRDGKLLKEIPLKLDNPHPHSDTRLVRKLDNGNYLVAHENDGHIREYDGESGKVIWDYEVPMFDQEPRGGHGPEAFGNKAFAAVRLSNGNTLIATGNGHSVIEVTPDKEIVWKIGQNDLPGITLAWVTTLEVLPNGHYVIGNCHAGPDNPLLIEVDPKTKKVVWQFDQFNVFGNSAPNSQLLNVEGDVLR</sequence>
<evidence type="ECO:0000259" key="1">
    <source>
        <dbReference type="Pfam" id="PF13360"/>
    </source>
</evidence>
<dbReference type="PANTHER" id="PTHR35340:SF5">
    <property type="entry name" value="ASST-DOMAIN-CONTAINING PROTEIN"/>
    <property type="match status" value="1"/>
</dbReference>
<dbReference type="EMBL" id="CP036289">
    <property type="protein sequence ID" value="QDU76739.1"/>
    <property type="molecule type" value="Genomic_DNA"/>
</dbReference>
<evidence type="ECO:0000313" key="3">
    <source>
        <dbReference type="Proteomes" id="UP000318626"/>
    </source>
</evidence>
<dbReference type="OrthoDB" id="264813at2"/>
<evidence type="ECO:0000313" key="2">
    <source>
        <dbReference type="EMBL" id="QDU76739.1"/>
    </source>
</evidence>
<dbReference type="InterPro" id="IPR015943">
    <property type="entry name" value="WD40/YVTN_repeat-like_dom_sf"/>
</dbReference>
<dbReference type="SUPFAM" id="SSF50998">
    <property type="entry name" value="Quinoprotein alcohol dehydrogenase-like"/>
    <property type="match status" value="1"/>
</dbReference>
<dbReference type="InterPro" id="IPR002372">
    <property type="entry name" value="PQQ_rpt_dom"/>
</dbReference>
<dbReference type="KEGG" id="bvo:Pan97_37960"/>
<dbReference type="PANTHER" id="PTHR35340">
    <property type="entry name" value="PQQ ENZYME REPEAT PROTEIN-RELATED"/>
    <property type="match status" value="1"/>
</dbReference>
<dbReference type="Gene3D" id="2.130.10.10">
    <property type="entry name" value="YVTN repeat-like/Quinoprotein amine dehydrogenase"/>
    <property type="match status" value="1"/>
</dbReference>
<organism evidence="2 3">
    <name type="scientific">Bremerella volcania</name>
    <dbReference type="NCBI Taxonomy" id="2527984"/>
    <lineage>
        <taxon>Bacteria</taxon>
        <taxon>Pseudomonadati</taxon>
        <taxon>Planctomycetota</taxon>
        <taxon>Planctomycetia</taxon>
        <taxon>Pirellulales</taxon>
        <taxon>Pirellulaceae</taxon>
        <taxon>Bremerella</taxon>
    </lineage>
</organism>
<gene>
    <name evidence="2" type="ORF">Pan97_37960</name>
</gene>
<dbReference type="AlphaFoldDB" id="A0A518CBY6"/>
<dbReference type="Pfam" id="PF13360">
    <property type="entry name" value="PQQ_2"/>
    <property type="match status" value="1"/>
</dbReference>
<keyword evidence="3" id="KW-1185">Reference proteome</keyword>
<feature type="domain" description="Pyrrolo-quinoline quinone repeat" evidence="1">
    <location>
        <begin position="36"/>
        <end position="293"/>
    </location>
</feature>
<keyword evidence="2" id="KW-0808">Transferase</keyword>
<protein>
    <submittedName>
        <fullName evidence="2">Arylsulfotransferase (ASST)</fullName>
    </submittedName>
</protein>
<dbReference type="InterPro" id="IPR053143">
    <property type="entry name" value="Arylsulfate_ST"/>
</dbReference>
<name>A0A518CBY6_9BACT</name>
<reference evidence="3" key="1">
    <citation type="submission" date="2019-02" db="EMBL/GenBank/DDBJ databases">
        <title>Deep-cultivation of Planctomycetes and their phenomic and genomic characterization uncovers novel biology.</title>
        <authorList>
            <person name="Wiegand S."/>
            <person name="Jogler M."/>
            <person name="Boedeker C."/>
            <person name="Pinto D."/>
            <person name="Vollmers J."/>
            <person name="Rivas-Marin E."/>
            <person name="Kohn T."/>
            <person name="Peeters S.H."/>
            <person name="Heuer A."/>
            <person name="Rast P."/>
            <person name="Oberbeckmann S."/>
            <person name="Bunk B."/>
            <person name="Jeske O."/>
            <person name="Meyerdierks A."/>
            <person name="Storesund J.E."/>
            <person name="Kallscheuer N."/>
            <person name="Luecker S."/>
            <person name="Lage O.M."/>
            <person name="Pohl T."/>
            <person name="Merkel B.J."/>
            <person name="Hornburger P."/>
            <person name="Mueller R.-W."/>
            <person name="Bruemmer F."/>
            <person name="Labrenz M."/>
            <person name="Spormann A.M."/>
            <person name="Op den Camp H."/>
            <person name="Overmann J."/>
            <person name="Amann R."/>
            <person name="Jetten M.S.M."/>
            <person name="Mascher T."/>
            <person name="Medema M.H."/>
            <person name="Devos D.P."/>
            <person name="Kaster A.-K."/>
            <person name="Ovreas L."/>
            <person name="Rohde M."/>
            <person name="Galperin M.Y."/>
            <person name="Jogler C."/>
        </authorList>
    </citation>
    <scope>NUCLEOTIDE SEQUENCE [LARGE SCALE GENOMIC DNA]</scope>
    <source>
        <strain evidence="3">Pan97</strain>
    </source>
</reference>
<dbReference type="GO" id="GO:0016740">
    <property type="term" value="F:transferase activity"/>
    <property type="evidence" value="ECO:0007669"/>
    <property type="project" value="UniProtKB-KW"/>
</dbReference>
<proteinExistence type="predicted"/>
<dbReference type="InterPro" id="IPR011047">
    <property type="entry name" value="Quinoprotein_ADH-like_sf"/>
</dbReference>